<reference evidence="2" key="1">
    <citation type="journal article" date="2009" name="Nature">
        <title>Genome sequence and analysis of the Irish potato famine pathogen Phytophthora infestans.</title>
        <authorList>
            <consortium name="The Broad Institute Genome Sequencing Platform"/>
            <person name="Haas B.J."/>
            <person name="Kamoun S."/>
            <person name="Zody M.C."/>
            <person name="Jiang R.H."/>
            <person name="Handsaker R.E."/>
            <person name="Cano L.M."/>
            <person name="Grabherr M."/>
            <person name="Kodira C.D."/>
            <person name="Raffaele S."/>
            <person name="Torto-Alalibo T."/>
            <person name="Bozkurt T.O."/>
            <person name="Ah-Fong A.M."/>
            <person name="Alvarado L."/>
            <person name="Anderson V.L."/>
            <person name="Armstrong M.R."/>
            <person name="Avrova A."/>
            <person name="Baxter L."/>
            <person name="Beynon J."/>
            <person name="Boevink P.C."/>
            <person name="Bollmann S.R."/>
            <person name="Bos J.I."/>
            <person name="Bulone V."/>
            <person name="Cai G."/>
            <person name="Cakir C."/>
            <person name="Carrington J.C."/>
            <person name="Chawner M."/>
            <person name="Conti L."/>
            <person name="Costanzo S."/>
            <person name="Ewan R."/>
            <person name="Fahlgren N."/>
            <person name="Fischbach M.A."/>
            <person name="Fugelstad J."/>
            <person name="Gilroy E.M."/>
            <person name="Gnerre S."/>
            <person name="Green P.J."/>
            <person name="Grenville-Briggs L.J."/>
            <person name="Griffith J."/>
            <person name="Grunwald N.J."/>
            <person name="Horn K."/>
            <person name="Horner N.R."/>
            <person name="Hu C.H."/>
            <person name="Huitema E."/>
            <person name="Jeong D.H."/>
            <person name="Jones A.M."/>
            <person name="Jones J.D."/>
            <person name="Jones R.W."/>
            <person name="Karlsson E.K."/>
            <person name="Kunjeti S.G."/>
            <person name="Lamour K."/>
            <person name="Liu Z."/>
            <person name="Ma L."/>
            <person name="Maclean D."/>
            <person name="Chibucos M.C."/>
            <person name="McDonald H."/>
            <person name="McWalters J."/>
            <person name="Meijer H.J."/>
            <person name="Morgan W."/>
            <person name="Morris P.F."/>
            <person name="Munro C.A."/>
            <person name="O'Neill K."/>
            <person name="Ospina-Giraldo M."/>
            <person name="Pinzon A."/>
            <person name="Pritchard L."/>
            <person name="Ramsahoye B."/>
            <person name="Ren Q."/>
            <person name="Restrepo S."/>
            <person name="Roy S."/>
            <person name="Sadanandom A."/>
            <person name="Savidor A."/>
            <person name="Schornack S."/>
            <person name="Schwartz D.C."/>
            <person name="Schumann U.D."/>
            <person name="Schwessinger B."/>
            <person name="Seyer L."/>
            <person name="Sharpe T."/>
            <person name="Silvar C."/>
            <person name="Song J."/>
            <person name="Studholme D.J."/>
            <person name="Sykes S."/>
            <person name="Thines M."/>
            <person name="van de Vondervoort P.J."/>
            <person name="Phuntumart V."/>
            <person name="Wawra S."/>
            <person name="Weide R."/>
            <person name="Win J."/>
            <person name="Young C."/>
            <person name="Zhou S."/>
            <person name="Fry W."/>
            <person name="Meyers B.C."/>
            <person name="van West P."/>
            <person name="Ristaino J."/>
            <person name="Govers F."/>
            <person name="Birch P.R."/>
            <person name="Whisson S.C."/>
            <person name="Judelson H.S."/>
            <person name="Nusbaum C."/>
        </authorList>
    </citation>
    <scope>NUCLEOTIDE SEQUENCE [LARGE SCALE GENOMIC DNA]</scope>
    <source>
        <strain evidence="2">T30-4</strain>
    </source>
</reference>
<evidence type="ECO:0000313" key="1">
    <source>
        <dbReference type="EMBL" id="EEY53850.1"/>
    </source>
</evidence>
<dbReference type="KEGG" id="pif:PITG_07463"/>
<dbReference type="InParanoid" id="D0N8G5"/>
<sequence>MRGVLLDIIYSRDSYFATLREYTEEIALEDTFVFINDFKKKLASYFWICLLGQKWVQNLMREVPTTSGGSELIATHLTRWLKIEDGSEAFFELELARGSLCPFAQVVGEDLDDDGPDQLFAGVPTRLKFKPVRAKRRGRRKK</sequence>
<protein>
    <submittedName>
        <fullName evidence="1">Uncharacterized protein</fullName>
    </submittedName>
</protein>
<dbReference type="GeneID" id="9465688"/>
<dbReference type="AlphaFoldDB" id="D0N8G5"/>
<dbReference type="VEuPathDB" id="FungiDB:PITG_07463"/>
<gene>
    <name evidence="1" type="ORF">PITG_07463</name>
</gene>
<organism evidence="1 2">
    <name type="scientific">Phytophthora infestans (strain T30-4)</name>
    <name type="common">Potato late blight agent</name>
    <dbReference type="NCBI Taxonomy" id="403677"/>
    <lineage>
        <taxon>Eukaryota</taxon>
        <taxon>Sar</taxon>
        <taxon>Stramenopiles</taxon>
        <taxon>Oomycota</taxon>
        <taxon>Peronosporomycetes</taxon>
        <taxon>Peronosporales</taxon>
        <taxon>Peronosporaceae</taxon>
        <taxon>Phytophthora</taxon>
    </lineage>
</organism>
<dbReference type="EMBL" id="DS028128">
    <property type="protein sequence ID" value="EEY53850.1"/>
    <property type="molecule type" value="Genomic_DNA"/>
</dbReference>
<accession>D0N8G5</accession>
<dbReference type="Proteomes" id="UP000006643">
    <property type="component" value="Unassembled WGS sequence"/>
</dbReference>
<dbReference type="OrthoDB" id="121285at2759"/>
<keyword evidence="2" id="KW-1185">Reference proteome</keyword>
<name>D0N8G5_PHYIT</name>
<proteinExistence type="predicted"/>
<evidence type="ECO:0000313" key="2">
    <source>
        <dbReference type="Proteomes" id="UP000006643"/>
    </source>
</evidence>
<dbReference type="RefSeq" id="XP_002904481.1">
    <property type="nucleotide sequence ID" value="XM_002904435.1"/>
</dbReference>
<dbReference type="HOGENOM" id="CLU_1819606_0_0_1"/>